<keyword evidence="2" id="KW-1185">Reference proteome</keyword>
<dbReference type="Proteomes" id="UP001055072">
    <property type="component" value="Unassembled WGS sequence"/>
</dbReference>
<name>A0ACB8TQT6_9APHY</name>
<evidence type="ECO:0000313" key="1">
    <source>
        <dbReference type="EMBL" id="KAI0084393.1"/>
    </source>
</evidence>
<comment type="caution">
    <text evidence="1">The sequence shown here is derived from an EMBL/GenBank/DDBJ whole genome shotgun (WGS) entry which is preliminary data.</text>
</comment>
<proteinExistence type="predicted"/>
<evidence type="ECO:0000313" key="2">
    <source>
        <dbReference type="Proteomes" id="UP001055072"/>
    </source>
</evidence>
<organism evidence="1 2">
    <name type="scientific">Irpex rosettiformis</name>
    <dbReference type="NCBI Taxonomy" id="378272"/>
    <lineage>
        <taxon>Eukaryota</taxon>
        <taxon>Fungi</taxon>
        <taxon>Dikarya</taxon>
        <taxon>Basidiomycota</taxon>
        <taxon>Agaricomycotina</taxon>
        <taxon>Agaricomycetes</taxon>
        <taxon>Polyporales</taxon>
        <taxon>Irpicaceae</taxon>
        <taxon>Irpex</taxon>
    </lineage>
</organism>
<protein>
    <submittedName>
        <fullName evidence="1">Uncharacterized protein</fullName>
    </submittedName>
</protein>
<sequence length="256" mass="28801">MSDISEIQLEQTANYVSIAANEVDVIWRRKWSIMTWAYASMHYSTVLISILGILPSWSLKVVWVMGAVVNDITWSKTARSYREARRLQIKAPLATLLFRDGTIYFIILLLLNVFQVIESNAQIPSLFAMWVSVPFFQTLMPIIICRFILNLRLVTSAETSFTSGNQWDSLHFVGNAGESLRFGAPDTDEGSRDEEGDVVEWSAREKEPDGHAAVTQNDINNVTIKQNVGALSALKHTHEDSYNSALDADAIEEEEL</sequence>
<dbReference type="EMBL" id="MU274943">
    <property type="protein sequence ID" value="KAI0084393.1"/>
    <property type="molecule type" value="Genomic_DNA"/>
</dbReference>
<reference evidence="1" key="1">
    <citation type="journal article" date="2021" name="Environ. Microbiol.">
        <title>Gene family expansions and transcriptome signatures uncover fungal adaptations to wood decay.</title>
        <authorList>
            <person name="Hage H."/>
            <person name="Miyauchi S."/>
            <person name="Viragh M."/>
            <person name="Drula E."/>
            <person name="Min B."/>
            <person name="Chaduli D."/>
            <person name="Navarro D."/>
            <person name="Favel A."/>
            <person name="Norest M."/>
            <person name="Lesage-Meessen L."/>
            <person name="Balint B."/>
            <person name="Merenyi Z."/>
            <person name="de Eugenio L."/>
            <person name="Morin E."/>
            <person name="Martinez A.T."/>
            <person name="Baldrian P."/>
            <person name="Stursova M."/>
            <person name="Martinez M.J."/>
            <person name="Novotny C."/>
            <person name="Magnuson J.K."/>
            <person name="Spatafora J.W."/>
            <person name="Maurice S."/>
            <person name="Pangilinan J."/>
            <person name="Andreopoulos W."/>
            <person name="LaButti K."/>
            <person name="Hundley H."/>
            <person name="Na H."/>
            <person name="Kuo A."/>
            <person name="Barry K."/>
            <person name="Lipzen A."/>
            <person name="Henrissat B."/>
            <person name="Riley R."/>
            <person name="Ahrendt S."/>
            <person name="Nagy L.G."/>
            <person name="Grigoriev I.V."/>
            <person name="Martin F."/>
            <person name="Rosso M.N."/>
        </authorList>
    </citation>
    <scope>NUCLEOTIDE SEQUENCE</scope>
    <source>
        <strain evidence="1">CBS 384.51</strain>
    </source>
</reference>
<gene>
    <name evidence="1" type="ORF">BDY19DRAFT_1051285</name>
</gene>
<accession>A0ACB8TQT6</accession>